<dbReference type="RefSeq" id="WP_179503301.1">
    <property type="nucleotide sequence ID" value="NZ_JACCAA010000001.1"/>
</dbReference>
<dbReference type="Pfam" id="PF03460">
    <property type="entry name" value="NIR_SIR_ferr"/>
    <property type="match status" value="1"/>
</dbReference>
<evidence type="ECO:0000256" key="4">
    <source>
        <dbReference type="ARBA" id="ARBA00023002"/>
    </source>
</evidence>
<dbReference type="InterPro" id="IPR036136">
    <property type="entry name" value="Nit/Sulf_reduc_fer-like_dom_sf"/>
</dbReference>
<dbReference type="InterPro" id="IPR045854">
    <property type="entry name" value="NO2/SO3_Rdtase_4Fe4S_sf"/>
</dbReference>
<dbReference type="PANTHER" id="PTHR32439:SF9">
    <property type="entry name" value="BLR3264 PROTEIN"/>
    <property type="match status" value="1"/>
</dbReference>
<gene>
    <name evidence="8" type="ORF">BJ980_003285</name>
</gene>
<evidence type="ECO:0000313" key="9">
    <source>
        <dbReference type="Proteomes" id="UP000540656"/>
    </source>
</evidence>
<dbReference type="GO" id="GO:0046872">
    <property type="term" value="F:metal ion binding"/>
    <property type="evidence" value="ECO:0007669"/>
    <property type="project" value="UniProtKB-KW"/>
</dbReference>
<sequence length="279" mass="29036">MTSRTRGDLCPGVLRPWPAEDGALVRLRLIGGVVAPASLLALMAVADEFGDGTIHLTKRANLQLRGLPATDGCLDAEVVAAIEGTGLLPSPSHELVRNVLVSPLTGLLGGRVDLRPIAAALDEGLCADPVFAGLSARFLFVLDDGRGDVVGRSCDLGLVALDDSSVQIRVGDAWGPVLALDGTVPHLLGLARDFVSARGTGPDAPWHVRELAAPLGTPEPRDPRADVHGEPPAYGTLAPGLEHVQVAEGLLNPEQLATVLAPGPNELVVTPWRSILVRA</sequence>
<dbReference type="PANTHER" id="PTHR32439">
    <property type="entry name" value="FERREDOXIN--NITRITE REDUCTASE, CHLOROPLASTIC"/>
    <property type="match status" value="1"/>
</dbReference>
<proteinExistence type="predicted"/>
<evidence type="ECO:0000256" key="3">
    <source>
        <dbReference type="ARBA" id="ARBA00022723"/>
    </source>
</evidence>
<comment type="caution">
    <text evidence="8">The sequence shown here is derived from an EMBL/GenBank/DDBJ whole genome shotgun (WGS) entry which is preliminary data.</text>
</comment>
<evidence type="ECO:0000256" key="2">
    <source>
        <dbReference type="ARBA" id="ARBA00022617"/>
    </source>
</evidence>
<evidence type="ECO:0000256" key="6">
    <source>
        <dbReference type="ARBA" id="ARBA00023014"/>
    </source>
</evidence>
<organism evidence="8 9">
    <name type="scientific">Nocardioides daedukensis</name>
    <dbReference type="NCBI Taxonomy" id="634462"/>
    <lineage>
        <taxon>Bacteria</taxon>
        <taxon>Bacillati</taxon>
        <taxon>Actinomycetota</taxon>
        <taxon>Actinomycetes</taxon>
        <taxon>Propionibacteriales</taxon>
        <taxon>Nocardioidaceae</taxon>
        <taxon>Nocardioides</taxon>
    </lineage>
</organism>
<evidence type="ECO:0000259" key="7">
    <source>
        <dbReference type="Pfam" id="PF03460"/>
    </source>
</evidence>
<dbReference type="Proteomes" id="UP000540656">
    <property type="component" value="Unassembled WGS sequence"/>
</dbReference>
<reference evidence="8 9" key="1">
    <citation type="submission" date="2020-07" db="EMBL/GenBank/DDBJ databases">
        <title>Sequencing the genomes of 1000 actinobacteria strains.</title>
        <authorList>
            <person name="Klenk H.-P."/>
        </authorList>
    </citation>
    <scope>NUCLEOTIDE SEQUENCE [LARGE SCALE GENOMIC DNA]</scope>
    <source>
        <strain evidence="8 9">DSM 23819</strain>
    </source>
</reference>
<evidence type="ECO:0000313" key="8">
    <source>
        <dbReference type="EMBL" id="NYG60362.1"/>
    </source>
</evidence>
<dbReference type="InterPro" id="IPR005117">
    <property type="entry name" value="NiRdtase/SiRdtase_haem-b_fer"/>
</dbReference>
<evidence type="ECO:0000256" key="1">
    <source>
        <dbReference type="ARBA" id="ARBA00022485"/>
    </source>
</evidence>
<keyword evidence="6" id="KW-0411">Iron-sulfur</keyword>
<accession>A0A7Y9S4F1</accession>
<dbReference type="AlphaFoldDB" id="A0A7Y9S4F1"/>
<keyword evidence="4 8" id="KW-0560">Oxidoreductase</keyword>
<dbReference type="GO" id="GO:0043818">
    <property type="term" value="F:precorrin-3B synthase activity"/>
    <property type="evidence" value="ECO:0007669"/>
    <property type="project" value="UniProtKB-EC"/>
</dbReference>
<dbReference type="EC" id="1.14.13.83" evidence="8"/>
<keyword evidence="3" id="KW-0479">Metal-binding</keyword>
<evidence type="ECO:0000256" key="5">
    <source>
        <dbReference type="ARBA" id="ARBA00023004"/>
    </source>
</evidence>
<dbReference type="Gene3D" id="3.90.480.10">
    <property type="entry name" value="Sulfite Reductase Hemoprotein,Domain 2"/>
    <property type="match status" value="1"/>
</dbReference>
<dbReference type="SUPFAM" id="SSF55124">
    <property type="entry name" value="Nitrite/Sulfite reductase N-terminal domain-like"/>
    <property type="match status" value="1"/>
</dbReference>
<name>A0A7Y9S4F1_9ACTN</name>
<keyword evidence="2" id="KW-0349">Heme</keyword>
<feature type="domain" description="Nitrite/Sulfite reductase ferredoxin-like" evidence="7">
    <location>
        <begin position="20"/>
        <end position="71"/>
    </location>
</feature>
<keyword evidence="9" id="KW-1185">Reference proteome</keyword>
<keyword evidence="5" id="KW-0408">Iron</keyword>
<keyword evidence="1" id="KW-0004">4Fe-4S</keyword>
<dbReference type="InterPro" id="IPR051329">
    <property type="entry name" value="NIR_SIR_4Fe-4S"/>
</dbReference>
<dbReference type="Gene3D" id="3.30.413.10">
    <property type="entry name" value="Sulfite Reductase Hemoprotein, domain 1"/>
    <property type="match status" value="1"/>
</dbReference>
<dbReference type="EMBL" id="JACCAA010000001">
    <property type="protein sequence ID" value="NYG60362.1"/>
    <property type="molecule type" value="Genomic_DNA"/>
</dbReference>
<dbReference type="GO" id="GO:0051539">
    <property type="term" value="F:4 iron, 4 sulfur cluster binding"/>
    <property type="evidence" value="ECO:0007669"/>
    <property type="project" value="UniProtKB-KW"/>
</dbReference>
<protein>
    <submittedName>
        <fullName evidence="8">Precorrin-3B synthase</fullName>
        <ecNumber evidence="8">1.14.13.83</ecNumber>
    </submittedName>
</protein>